<dbReference type="HOGENOM" id="CLU_018596_1_1_1"/>
<dbReference type="PANTHER" id="PTHR14052">
    <property type="entry name" value="ORIGIN RECOGNITION COMPLEX SUBUNIT 2"/>
    <property type="match status" value="1"/>
</dbReference>
<dbReference type="eggNOG" id="KOG2928">
    <property type="taxonomic scope" value="Eukaryota"/>
</dbReference>
<dbReference type="Pfam" id="PF24882">
    <property type="entry name" value="WHD_ORC2"/>
    <property type="match status" value="1"/>
</dbReference>
<keyword evidence="10" id="KW-1185">Reference proteome</keyword>
<dbReference type="InterPro" id="IPR056772">
    <property type="entry name" value="RecA-like_ORC2"/>
</dbReference>
<evidence type="ECO:0000313" key="10">
    <source>
        <dbReference type="Proteomes" id="UP000007875"/>
    </source>
</evidence>
<accession>H2ZIJ7</accession>
<sequence length="177" mass="19951">CKLAALHRIHIVASIDHINAPLAWDQYKLTRCRWLWNDVTTFAPYTSETSYEGSLLISGAGTGIGARGAALALSGLLHVARSLTSNARGVFRILAEHHLTETEQEEENNEAFSFSELYRICRERFLVNSELTLRAHLTEFVDHKLVNIQKGNDGGEYLSVPLDPTTLKEYLDYDFNQ</sequence>
<dbReference type="PANTHER" id="PTHR14052:SF0">
    <property type="entry name" value="ORIGIN RECOGNITION COMPLEX SUBUNIT 2"/>
    <property type="match status" value="1"/>
</dbReference>
<keyword evidence="5 6" id="KW-0539">Nucleus</keyword>
<reference evidence="9" key="2">
    <citation type="submission" date="2025-08" db="UniProtKB">
        <authorList>
            <consortium name="Ensembl"/>
        </authorList>
    </citation>
    <scope>IDENTIFICATION</scope>
</reference>
<dbReference type="AlphaFoldDB" id="H2ZIJ7"/>
<dbReference type="OMA" id="QIAHSDE"/>
<feature type="domain" description="Origin recognition complex subunit 2 winged-helix" evidence="8">
    <location>
        <begin position="107"/>
        <end position="164"/>
    </location>
</feature>
<comment type="subunit">
    <text evidence="6">Component of the origin recognition complex (ORC).</text>
</comment>
<name>H2ZIJ7_CIOSA</name>
<evidence type="ECO:0000313" key="9">
    <source>
        <dbReference type="Ensembl" id="ENSCSAVP00000017413.1"/>
    </source>
</evidence>
<dbReference type="Proteomes" id="UP000007875">
    <property type="component" value="Unassembled WGS sequence"/>
</dbReference>
<dbReference type="GeneTree" id="ENSGT00390000015228"/>
<dbReference type="InterPro" id="IPR007220">
    <property type="entry name" value="ORC2"/>
</dbReference>
<evidence type="ECO:0000259" key="8">
    <source>
        <dbReference type="Pfam" id="PF24882"/>
    </source>
</evidence>
<feature type="domain" description="Origin recognition complex subunit 2 RecA-like" evidence="7">
    <location>
        <begin position="2"/>
        <end position="39"/>
    </location>
</feature>
<evidence type="ECO:0000256" key="2">
    <source>
        <dbReference type="ARBA" id="ARBA00007421"/>
    </source>
</evidence>
<dbReference type="Ensembl" id="ENSCSAVT00000017604.1">
    <property type="protein sequence ID" value="ENSCSAVP00000017413.1"/>
    <property type="gene ID" value="ENSCSAVG00000010255.1"/>
</dbReference>
<dbReference type="GO" id="GO:0006260">
    <property type="term" value="P:DNA replication"/>
    <property type="evidence" value="ECO:0007669"/>
    <property type="project" value="UniProtKB-UniRule"/>
</dbReference>
<dbReference type="STRING" id="51511.ENSCSAVP00000017413"/>
<dbReference type="InParanoid" id="H2ZIJ7"/>
<evidence type="ECO:0000256" key="5">
    <source>
        <dbReference type="ARBA" id="ARBA00023242"/>
    </source>
</evidence>
<evidence type="ECO:0000256" key="1">
    <source>
        <dbReference type="ARBA" id="ARBA00004123"/>
    </source>
</evidence>
<organism evidence="9 10">
    <name type="scientific">Ciona savignyi</name>
    <name type="common">Pacific transparent sea squirt</name>
    <dbReference type="NCBI Taxonomy" id="51511"/>
    <lineage>
        <taxon>Eukaryota</taxon>
        <taxon>Metazoa</taxon>
        <taxon>Chordata</taxon>
        <taxon>Tunicata</taxon>
        <taxon>Ascidiacea</taxon>
        <taxon>Phlebobranchia</taxon>
        <taxon>Cionidae</taxon>
        <taxon>Ciona</taxon>
    </lineage>
</organism>
<dbReference type="Pfam" id="PF04084">
    <property type="entry name" value="RecA-like_ORC2"/>
    <property type="match status" value="1"/>
</dbReference>
<dbReference type="GO" id="GO:0003688">
    <property type="term" value="F:DNA replication origin binding"/>
    <property type="evidence" value="ECO:0007669"/>
    <property type="project" value="UniProtKB-UniRule"/>
</dbReference>
<evidence type="ECO:0000256" key="3">
    <source>
        <dbReference type="ARBA" id="ARBA00019080"/>
    </source>
</evidence>
<reference evidence="9" key="3">
    <citation type="submission" date="2025-09" db="UniProtKB">
        <authorList>
            <consortium name="Ensembl"/>
        </authorList>
    </citation>
    <scope>IDENTIFICATION</scope>
</reference>
<evidence type="ECO:0000256" key="4">
    <source>
        <dbReference type="ARBA" id="ARBA00022705"/>
    </source>
</evidence>
<dbReference type="GO" id="GO:0005664">
    <property type="term" value="C:nuclear origin of replication recognition complex"/>
    <property type="evidence" value="ECO:0007669"/>
    <property type="project" value="UniProtKB-UniRule"/>
</dbReference>
<comment type="subcellular location">
    <subcellularLocation>
        <location evidence="1 6">Nucleus</location>
    </subcellularLocation>
</comment>
<dbReference type="InterPro" id="IPR056773">
    <property type="entry name" value="WHD_ORC2"/>
</dbReference>
<protein>
    <recommendedName>
        <fullName evidence="3 6">Origin recognition complex subunit 2</fullName>
    </recommendedName>
</protein>
<reference evidence="10" key="1">
    <citation type="submission" date="2003-08" db="EMBL/GenBank/DDBJ databases">
        <authorList>
            <person name="Birren B."/>
            <person name="Nusbaum C."/>
            <person name="Abebe A."/>
            <person name="Abouelleil A."/>
            <person name="Adekoya E."/>
            <person name="Ait-zahra M."/>
            <person name="Allen N."/>
            <person name="Allen T."/>
            <person name="An P."/>
            <person name="Anderson M."/>
            <person name="Anderson S."/>
            <person name="Arachchi H."/>
            <person name="Armbruster J."/>
            <person name="Bachantsang P."/>
            <person name="Baldwin J."/>
            <person name="Barry A."/>
            <person name="Bayul T."/>
            <person name="Blitshsteyn B."/>
            <person name="Bloom T."/>
            <person name="Blye J."/>
            <person name="Boguslavskiy L."/>
            <person name="Borowsky M."/>
            <person name="Boukhgalter B."/>
            <person name="Brunache A."/>
            <person name="Butler J."/>
            <person name="Calixte N."/>
            <person name="Calvo S."/>
            <person name="Camarata J."/>
            <person name="Campo K."/>
            <person name="Chang J."/>
            <person name="Cheshatsang Y."/>
            <person name="Citroen M."/>
            <person name="Collymore A."/>
            <person name="Considine T."/>
            <person name="Cook A."/>
            <person name="Cooke P."/>
            <person name="Corum B."/>
            <person name="Cuomo C."/>
            <person name="David R."/>
            <person name="Dawoe T."/>
            <person name="Degray S."/>
            <person name="Dodge S."/>
            <person name="Dooley K."/>
            <person name="Dorje P."/>
            <person name="Dorjee K."/>
            <person name="Dorris L."/>
            <person name="Duffey N."/>
            <person name="Dupes A."/>
            <person name="Elkins T."/>
            <person name="Engels R."/>
            <person name="Erickson J."/>
            <person name="Farina A."/>
            <person name="Faro S."/>
            <person name="Ferreira P."/>
            <person name="Fischer H."/>
            <person name="Fitzgerald M."/>
            <person name="Foley K."/>
            <person name="Gage D."/>
            <person name="Galagan J."/>
            <person name="Gearin G."/>
            <person name="Gnerre S."/>
            <person name="Gnirke A."/>
            <person name="Goyette A."/>
            <person name="Graham J."/>
            <person name="Grandbois E."/>
            <person name="Gyaltsen K."/>
            <person name="Hafez N."/>
            <person name="Hagopian D."/>
            <person name="Hagos B."/>
            <person name="Hall J."/>
            <person name="Hatcher B."/>
            <person name="Heller A."/>
            <person name="Higgins H."/>
            <person name="Honan T."/>
            <person name="Horn A."/>
            <person name="Houde N."/>
            <person name="Hughes L."/>
            <person name="Hulme W."/>
            <person name="Husby E."/>
            <person name="Iliev I."/>
            <person name="Jaffe D."/>
            <person name="Jones C."/>
            <person name="Kamal M."/>
            <person name="Kamat A."/>
            <person name="Kamvysselis M."/>
            <person name="Karlsson E."/>
            <person name="Kells C."/>
            <person name="Kieu A."/>
            <person name="Kisner P."/>
            <person name="Kodira C."/>
            <person name="Kulbokas E."/>
            <person name="Labutti K."/>
            <person name="Lama D."/>
            <person name="Landers T."/>
            <person name="Leger J."/>
            <person name="Levine S."/>
            <person name="Lewis D."/>
            <person name="Lewis T."/>
            <person name="Lindblad-toh K."/>
            <person name="Liu X."/>
            <person name="Lokyitsang T."/>
            <person name="Lokyitsang Y."/>
            <person name="Lucien O."/>
            <person name="Lui A."/>
            <person name="Ma L.J."/>
            <person name="Mabbitt R."/>
            <person name="Macdonald J."/>
            <person name="Maclean C."/>
            <person name="Major J."/>
            <person name="Manning J."/>
            <person name="Marabella R."/>
            <person name="Maru K."/>
            <person name="Matthews C."/>
            <person name="Mauceli E."/>
            <person name="Mccarthy M."/>
            <person name="Mcdonough S."/>
            <person name="Mcghee T."/>
            <person name="Meldrim J."/>
            <person name="Meneus L."/>
            <person name="Mesirov J."/>
            <person name="Mihalev A."/>
            <person name="Mihova T."/>
            <person name="Mikkelsen T."/>
            <person name="Mlenga V."/>
            <person name="Moru K."/>
            <person name="Mozes J."/>
            <person name="Mulrain L."/>
            <person name="Munson G."/>
            <person name="Naylor J."/>
            <person name="Newes C."/>
            <person name="Nguyen C."/>
            <person name="Nguyen N."/>
            <person name="Nguyen T."/>
            <person name="Nicol R."/>
            <person name="Nielsen C."/>
            <person name="Nizzari M."/>
            <person name="Norbu C."/>
            <person name="Norbu N."/>
            <person name="O'donnell P."/>
            <person name="Okoawo O."/>
            <person name="O'leary S."/>
            <person name="Omotosho B."/>
            <person name="O'neill K."/>
            <person name="Osman S."/>
            <person name="Parker S."/>
            <person name="Perrin D."/>
            <person name="Phunkhang P."/>
            <person name="Piqani B."/>
            <person name="Purcell S."/>
            <person name="Rachupka T."/>
            <person name="Ramasamy U."/>
            <person name="Rameau R."/>
            <person name="Ray V."/>
            <person name="Raymond C."/>
            <person name="Retta R."/>
            <person name="Richardson S."/>
            <person name="Rise C."/>
            <person name="Rodriguez J."/>
            <person name="Rogers J."/>
            <person name="Rogov P."/>
            <person name="Rutman M."/>
            <person name="Schupbach R."/>
            <person name="Seaman C."/>
            <person name="Settipalli S."/>
            <person name="Sharpe T."/>
            <person name="Sheridan J."/>
            <person name="Sherpa N."/>
            <person name="Shi J."/>
            <person name="Smirnov S."/>
            <person name="Smith C."/>
            <person name="Sougnez C."/>
            <person name="Spencer B."/>
            <person name="Stalker J."/>
            <person name="Stange-thomann N."/>
            <person name="Stavropoulos S."/>
            <person name="Stetson K."/>
            <person name="Stone C."/>
            <person name="Stone S."/>
            <person name="Stubbs M."/>
            <person name="Talamas J."/>
            <person name="Tchuinga P."/>
            <person name="Tenzing P."/>
            <person name="Tesfaye S."/>
            <person name="Theodore J."/>
            <person name="Thoulutsang Y."/>
            <person name="Topham K."/>
            <person name="Towey S."/>
            <person name="Tsamla T."/>
            <person name="Tsomo N."/>
            <person name="Vallee D."/>
            <person name="Vassiliev H."/>
            <person name="Venkataraman V."/>
            <person name="Vinson J."/>
            <person name="Vo A."/>
            <person name="Wade C."/>
            <person name="Wang S."/>
            <person name="Wangchuk T."/>
            <person name="Wangdi T."/>
            <person name="Whittaker C."/>
            <person name="Wilkinson J."/>
            <person name="Wu Y."/>
            <person name="Wyman D."/>
            <person name="Yadav S."/>
            <person name="Yang S."/>
            <person name="Yang X."/>
            <person name="Yeager S."/>
            <person name="Yee E."/>
            <person name="Young G."/>
            <person name="Zainoun J."/>
            <person name="Zembeck L."/>
            <person name="Zimmer A."/>
            <person name="Zody M."/>
            <person name="Lander E."/>
        </authorList>
    </citation>
    <scope>NUCLEOTIDE SEQUENCE [LARGE SCALE GENOMIC DNA]</scope>
</reference>
<evidence type="ECO:0000259" key="7">
    <source>
        <dbReference type="Pfam" id="PF04084"/>
    </source>
</evidence>
<proteinExistence type="inferred from homology"/>
<comment type="function">
    <text evidence="6">Component of the origin recognition complex (ORC) that binds origins of replication. DNA-binding is ATP-dependent. ORC is required to assemble the pre-replication complex necessary to initiate DNA replication.</text>
</comment>
<keyword evidence="4 6" id="KW-0235">DNA replication</keyword>
<comment type="similarity">
    <text evidence="2 6">Belongs to the ORC2 family.</text>
</comment>
<evidence type="ECO:0000256" key="6">
    <source>
        <dbReference type="RuleBase" id="RU368084"/>
    </source>
</evidence>